<feature type="transmembrane region" description="Helical" evidence="2">
    <location>
        <begin position="1034"/>
        <end position="1055"/>
    </location>
</feature>
<feature type="transmembrane region" description="Helical" evidence="2">
    <location>
        <begin position="814"/>
        <end position="834"/>
    </location>
</feature>
<dbReference type="KEGG" id="mts:MTES_1849"/>
<feature type="transmembrane region" description="Helical" evidence="2">
    <location>
        <begin position="1285"/>
        <end position="1303"/>
    </location>
</feature>
<feature type="transmembrane region" description="Helical" evidence="2">
    <location>
        <begin position="1310"/>
        <end position="1332"/>
    </location>
</feature>
<feature type="transmembrane region" description="Helical" evidence="2">
    <location>
        <begin position="457"/>
        <end position="477"/>
    </location>
</feature>
<keyword evidence="2" id="KW-1133">Transmembrane helix</keyword>
<dbReference type="OrthoDB" id="5096967at2"/>
<protein>
    <submittedName>
        <fullName evidence="3">Uncharacterized protein</fullName>
    </submittedName>
</protein>
<accession>E8NBY0</accession>
<feature type="compositionally biased region" description="Low complexity" evidence="1">
    <location>
        <begin position="121"/>
        <end position="144"/>
    </location>
</feature>
<feature type="compositionally biased region" description="Pro residues" evidence="1">
    <location>
        <begin position="259"/>
        <end position="271"/>
    </location>
</feature>
<feature type="transmembrane region" description="Helical" evidence="2">
    <location>
        <begin position="1005"/>
        <end position="1022"/>
    </location>
</feature>
<feature type="compositionally biased region" description="Pro residues" evidence="1">
    <location>
        <begin position="145"/>
        <end position="183"/>
    </location>
</feature>
<reference key="2">
    <citation type="submission" date="2011-02" db="EMBL/GenBank/DDBJ databases">
        <title>Genome sequence of Microbacterium testaceum StLB037.</title>
        <authorList>
            <person name="Morohoshi T."/>
            <person name="Wang W.Z."/>
            <person name="Someya N."/>
            <person name="Ikeda T."/>
        </authorList>
    </citation>
    <scope>NUCLEOTIDE SEQUENCE</scope>
    <source>
        <strain>StLB037</strain>
    </source>
</reference>
<feature type="transmembrane region" description="Helical" evidence="2">
    <location>
        <begin position="719"/>
        <end position="739"/>
    </location>
</feature>
<feature type="transmembrane region" description="Helical" evidence="2">
    <location>
        <begin position="538"/>
        <end position="559"/>
    </location>
</feature>
<feature type="transmembrane region" description="Helical" evidence="2">
    <location>
        <begin position="873"/>
        <end position="890"/>
    </location>
</feature>
<feature type="transmembrane region" description="Helical" evidence="2">
    <location>
        <begin position="674"/>
        <end position="689"/>
    </location>
</feature>
<dbReference type="EMBL" id="AP012052">
    <property type="protein sequence ID" value="BAJ74813.1"/>
    <property type="molecule type" value="Genomic_DNA"/>
</dbReference>
<dbReference type="InterPro" id="IPR058062">
    <property type="entry name" value="SCO7613_C"/>
</dbReference>
<evidence type="ECO:0000256" key="1">
    <source>
        <dbReference type="SAM" id="MobiDB-lite"/>
    </source>
</evidence>
<feature type="transmembrane region" description="Helical" evidence="2">
    <location>
        <begin position="571"/>
        <end position="598"/>
    </location>
</feature>
<dbReference type="HOGENOM" id="CLU_244760_0_0_11"/>
<feature type="compositionally biased region" description="Low complexity" evidence="1">
    <location>
        <begin position="184"/>
        <end position="196"/>
    </location>
</feature>
<evidence type="ECO:0000313" key="3">
    <source>
        <dbReference type="EMBL" id="BAJ74813.1"/>
    </source>
</evidence>
<feature type="transmembrane region" description="Helical" evidence="2">
    <location>
        <begin position="1180"/>
        <end position="1197"/>
    </location>
</feature>
<feature type="transmembrane region" description="Helical" evidence="2">
    <location>
        <begin position="925"/>
        <end position="945"/>
    </location>
</feature>
<organism evidence="3 4">
    <name type="scientific">Microbacterium testaceum (strain StLB037)</name>
    <dbReference type="NCBI Taxonomy" id="979556"/>
    <lineage>
        <taxon>Bacteria</taxon>
        <taxon>Bacillati</taxon>
        <taxon>Actinomycetota</taxon>
        <taxon>Actinomycetes</taxon>
        <taxon>Micrococcales</taxon>
        <taxon>Microbacteriaceae</taxon>
        <taxon>Microbacterium</taxon>
    </lineage>
</organism>
<feature type="transmembrane region" description="Helical" evidence="2">
    <location>
        <begin position="1444"/>
        <end position="1460"/>
    </location>
</feature>
<proteinExistence type="predicted"/>
<name>E8NBY0_MICTS</name>
<feature type="transmembrane region" description="Helical" evidence="2">
    <location>
        <begin position="483"/>
        <end position="504"/>
    </location>
</feature>
<evidence type="ECO:0000256" key="2">
    <source>
        <dbReference type="SAM" id="Phobius"/>
    </source>
</evidence>
<feature type="transmembrane region" description="Helical" evidence="2">
    <location>
        <begin position="781"/>
        <end position="802"/>
    </location>
</feature>
<feature type="transmembrane region" description="Helical" evidence="2">
    <location>
        <begin position="1235"/>
        <end position="1252"/>
    </location>
</feature>
<feature type="transmembrane region" description="Helical" evidence="2">
    <location>
        <begin position="511"/>
        <end position="532"/>
    </location>
</feature>
<feature type="transmembrane region" description="Helical" evidence="2">
    <location>
        <begin position="371"/>
        <end position="390"/>
    </location>
</feature>
<feature type="transmembrane region" description="Helical" evidence="2">
    <location>
        <begin position="397"/>
        <end position="417"/>
    </location>
</feature>
<feature type="transmembrane region" description="Helical" evidence="2">
    <location>
        <begin position="1522"/>
        <end position="1541"/>
    </location>
</feature>
<feature type="region of interest" description="Disordered" evidence="1">
    <location>
        <begin position="220"/>
        <end position="274"/>
    </location>
</feature>
<sequence length="1589" mass="159509">MTEVAGRDAGNHRLVWPSQPELLTDTSRCPWCFAPITASPCATCGLDLSDPRTFDVLSLSQRIAGLARARDEALRRIRTDAVPAAEPAVAPGTAPAGPAPASVPAPVAASAPEPTPDTASGPVAEPASVPEAAARPEPASAPEAAPRPEPASAPEAAPRPEPASAPEAAPQPEPAPVPAPEGAPGPVAEPASLPAPEAAPPVPVAANAAAPPTFAALPGFAPPAGATPPPGAALPAGELHPFAGGGSPQAPATVTGAPVGPPVPTPTPGEPAKPRRSGVQVFLLSIGVVLLAVAAAFFLTVAWVSGGLVLRSIIVGAATAGVIVTASVLRRRRLTATAEGIALLGIALVALDVWAVRANDLAGASGVDARVYWGWAAIAAGVGFVAWARLAGLRAPLSTGIAALAVGPPLVVAGLLAHDATLGWYASGLTILVLTLAAPLVSRLARADAGSVAVEIISLRVFAGLGALLALVAALVLDPDTAWTPLAASIPIAVLLAIHAGLLVRTGVAQVAPIASPFAVLALGSGVAASVVRLADATVAVTVPVLVAVVVALALEAVAGRVAAGAARTTLLAGAFTAAIGAALAAVAPVLWALAALGTPLRRLLPLFGESSLAMNDVDATSTAAVVTLVAAVVLAALVWRLTGRGSSRRLAIWWAGGGVMLLVGPQLRVTVVIVLWYLAMAIAGVILLRRRRGDIAASAVVGSLALLTGWTLSFSSPLAWTVATLGVLAVLWMLASLAPAARVPAAVVFVVFASCSAWLAPAAAFEGLDVDILGLGPLEAVAATATICLILAFVPWRGALAAPRGLDAKQREAAALAALAIVLLASSIFAVLGNADSAAATWWAVIGILATSAAAVVALGPVYRAWGVLRPAAAVVWPLLGAMAALAIARPLTEVALVSSVAVAAVALVAAALALVVLRREVRVRLLADVGAAVVALLAVTALAPRGSVWLPLLIVAITAVVWSVDADGLFVSRSPRRHVVWLALALGTAALWLQLFAERVETVELYTLPLAVALLLLAGLTERARRRVEGRAVAPPAVIAFAGSALALVPTAVADAGDTVRVVIAGVLGVTLVVAGAWARPPRTPDVLPLAVAAGGALSVVLVWGTQLLRAAERGDSEGPLRDVLVLVVAAALAVAAVGCSRRAASWALLVARSTTIAAAVVLAIGETVLVAVDGGPLVRGVLAVLALGAAGAAASRTRHALAGVPLASVLLGGAALVAVTGLGVGIRPLEWMTLPLALSLIGAAAVSRVRPLPPQVVGGVTLGLGVGLLPSAALVADEIPRAIAVLVAAIVLLVVASLVSREAARPLVLPTLGVAALALVVAGGVRGVVDLERPLFDVWVLAVAVPLIVAGVLLQRRGEAVPSFAPLTAVVAGLGFTAILSTVRIATVGDESLRAAVTIIAILLVAVLWRGAHSVVVFWVGVGLAGAVAAVALGARSANPVELVTAPIAVVLMLHGIRSLRARAELGSWPAIGVGTALLLLPSLVFDFASDNVLWRVIALGVVALAVLLAGVRFRLQAPVLLGGIVLIVHAVAQLWPWIASIYESVSGLWWLWLAIVGALLIVVAATYERRIREVKAVALAIRALR</sequence>
<feature type="transmembrane region" description="Helical" evidence="2">
    <location>
        <begin position="840"/>
        <end position="861"/>
    </location>
</feature>
<feature type="transmembrane region" description="Helical" evidence="2">
    <location>
        <begin position="1553"/>
        <end position="1571"/>
    </location>
</feature>
<feature type="transmembrane region" description="Helical" evidence="2">
    <location>
        <begin position="309"/>
        <end position="329"/>
    </location>
</feature>
<dbReference type="RefSeq" id="WP_013584938.1">
    <property type="nucleotide sequence ID" value="NC_015125.1"/>
</dbReference>
<feature type="region of interest" description="Disordered" evidence="1">
    <location>
        <begin position="85"/>
        <end position="199"/>
    </location>
</feature>
<feature type="transmembrane region" description="Helical" evidence="2">
    <location>
        <begin position="1149"/>
        <end position="1168"/>
    </location>
</feature>
<evidence type="ECO:0000313" key="4">
    <source>
        <dbReference type="Proteomes" id="UP000008975"/>
    </source>
</evidence>
<feature type="transmembrane region" description="Helical" evidence="2">
    <location>
        <begin position="1126"/>
        <end position="1142"/>
    </location>
</feature>
<feature type="transmembrane region" description="Helical" evidence="2">
    <location>
        <begin position="1061"/>
        <end position="1081"/>
    </location>
</feature>
<feature type="transmembrane region" description="Helical" evidence="2">
    <location>
        <begin position="896"/>
        <end position="918"/>
    </location>
</feature>
<feature type="compositionally biased region" description="Low complexity" evidence="1">
    <location>
        <begin position="85"/>
        <end position="96"/>
    </location>
</feature>
<feature type="transmembrane region" description="Helical" evidence="2">
    <location>
        <begin position="1338"/>
        <end position="1357"/>
    </location>
</feature>
<feature type="transmembrane region" description="Helical" evidence="2">
    <location>
        <begin position="1088"/>
        <end position="1106"/>
    </location>
</feature>
<feature type="transmembrane region" description="Helical" evidence="2">
    <location>
        <begin position="1472"/>
        <end position="1491"/>
    </location>
</feature>
<gene>
    <name evidence="3" type="ordered locus">MTES_1849</name>
</gene>
<feature type="transmembrane region" description="Helical" evidence="2">
    <location>
        <begin position="651"/>
        <end position="668"/>
    </location>
</feature>
<feature type="transmembrane region" description="Helical" evidence="2">
    <location>
        <begin position="1419"/>
        <end position="1438"/>
    </location>
</feature>
<reference evidence="3 4" key="1">
    <citation type="journal article" date="2011" name="J. Bacteriol.">
        <title>Genome sequence of Microbacterium testaceum StLB037, an N-acylhomoserine lactone-degrading bacterium isolated from potato leaves.</title>
        <authorList>
            <person name="Morohoshi T."/>
            <person name="Wang W.-Z."/>
            <person name="Someya N."/>
            <person name="Ikeda T."/>
        </authorList>
    </citation>
    <scope>NUCLEOTIDE SEQUENCE [LARGE SCALE GENOMIC DNA]</scope>
    <source>
        <strain evidence="3 4">StLB037</strain>
    </source>
</reference>
<feature type="transmembrane region" description="Helical" evidence="2">
    <location>
        <begin position="1259"/>
        <end position="1279"/>
    </location>
</feature>
<feature type="transmembrane region" description="Helical" evidence="2">
    <location>
        <begin position="1395"/>
        <end position="1412"/>
    </location>
</feature>
<feature type="transmembrane region" description="Helical" evidence="2">
    <location>
        <begin position="981"/>
        <end position="999"/>
    </location>
</feature>
<keyword evidence="2" id="KW-0472">Membrane</keyword>
<feature type="transmembrane region" description="Helical" evidence="2">
    <location>
        <begin position="423"/>
        <end position="445"/>
    </location>
</feature>
<dbReference type="STRING" id="979556.MTES_1849"/>
<feature type="transmembrane region" description="Helical" evidence="2">
    <location>
        <begin position="1209"/>
        <end position="1229"/>
    </location>
</feature>
<feature type="transmembrane region" description="Helical" evidence="2">
    <location>
        <begin position="746"/>
        <end position="766"/>
    </location>
</feature>
<feature type="transmembrane region" description="Helical" evidence="2">
    <location>
        <begin position="951"/>
        <end position="974"/>
    </location>
</feature>
<dbReference type="Proteomes" id="UP000008975">
    <property type="component" value="Chromosome"/>
</dbReference>
<keyword evidence="2" id="KW-0812">Transmembrane</keyword>
<feature type="transmembrane region" description="Helical" evidence="2">
    <location>
        <begin position="1497"/>
        <end position="1515"/>
    </location>
</feature>
<feature type="transmembrane region" description="Helical" evidence="2">
    <location>
        <begin position="281"/>
        <end position="303"/>
    </location>
</feature>
<feature type="transmembrane region" description="Helical" evidence="2">
    <location>
        <begin position="1369"/>
        <end position="1389"/>
    </location>
</feature>
<dbReference type="eggNOG" id="COG3170">
    <property type="taxonomic scope" value="Bacteria"/>
</dbReference>
<feature type="transmembrane region" description="Helical" evidence="2">
    <location>
        <begin position="696"/>
        <end position="713"/>
    </location>
</feature>
<feature type="transmembrane region" description="Helical" evidence="2">
    <location>
        <begin position="341"/>
        <end position="359"/>
    </location>
</feature>
<dbReference type="NCBIfam" id="NF047321">
    <property type="entry name" value="SCO7613_CTERM"/>
    <property type="match status" value="1"/>
</dbReference>
<feature type="transmembrane region" description="Helical" evidence="2">
    <location>
        <begin position="618"/>
        <end position="639"/>
    </location>
</feature>